<dbReference type="InterPro" id="IPR042099">
    <property type="entry name" value="ANL_N_sf"/>
</dbReference>
<dbReference type="Pfam" id="PF04443">
    <property type="entry name" value="LuxE"/>
    <property type="match status" value="1"/>
</dbReference>
<gene>
    <name evidence="2" type="ORF">JOF35_008830</name>
</gene>
<sequence>MKTVTISDAELAERLPSLAKYFRQLTVPSPDEMPHVQELCDLSDPFGSDERTGALFAAAMRETTAWHADRSQVYRSLWERAGRPIPRQARDADSLPFVHVNLFKRHTLSSIPDVDVSVRMTSSGTGGEHTDIGFDAWSIGAAQRMDAWTLKALDLIDTEQSANYLVCGYEPAPRLTVGAAHGLSELCDFAPVASARHMLRNTGNGHELDLIGSVDALLRFAADDCPVRIVGFPAFLYTVLERLRTMGIPPLTLPEGSLVLTGGGWKSHADRAIGRDEFREVVRDRLGIPDERIRDCYGSVEHPLPYIECSEHHFHVPVWSRCVVRNVRTLEPVGYGRAGYLQFISPYITAVPAHSILMADLGTLYSSGSGCGIRTPWFEVHGRAGIRRNRSCAVAAAELLERR</sequence>
<dbReference type="RefSeq" id="WP_307112436.1">
    <property type="nucleotide sequence ID" value="NZ_JAURUE010000005.1"/>
</dbReference>
<dbReference type="EMBL" id="JAURUE010000005">
    <property type="protein sequence ID" value="MDP9616472.1"/>
    <property type="molecule type" value="Genomic_DNA"/>
</dbReference>
<name>A0ABT9L6Y3_9ACTN</name>
<protein>
    <submittedName>
        <fullName evidence="2">Phenylacetate-coenzyme A ligase PaaK-like adenylate-forming protein</fullName>
    </submittedName>
</protein>
<evidence type="ECO:0000313" key="2">
    <source>
        <dbReference type="EMBL" id="MDP9616472.1"/>
    </source>
</evidence>
<keyword evidence="3" id="KW-1185">Reference proteome</keyword>
<reference evidence="2 3" key="1">
    <citation type="submission" date="2023-07" db="EMBL/GenBank/DDBJ databases">
        <title>Sequencing the genomes of 1000 actinobacteria strains.</title>
        <authorList>
            <person name="Klenk H.-P."/>
        </authorList>
    </citation>
    <scope>NUCLEOTIDE SEQUENCE [LARGE SCALE GENOMIC DNA]</scope>
    <source>
        <strain evidence="2 3">DSM 41600</strain>
    </source>
</reference>
<accession>A0ABT9L6Y3</accession>
<feature type="domain" description="Acyl-protein synthetase LuxE" evidence="1">
    <location>
        <begin position="43"/>
        <end position="398"/>
    </location>
</feature>
<dbReference type="InterPro" id="IPR007534">
    <property type="entry name" value="LuxE"/>
</dbReference>
<evidence type="ECO:0000313" key="3">
    <source>
        <dbReference type="Proteomes" id="UP001234880"/>
    </source>
</evidence>
<proteinExistence type="predicted"/>
<dbReference type="Gene3D" id="3.40.50.12780">
    <property type="entry name" value="N-terminal domain of ligase-like"/>
    <property type="match status" value="1"/>
</dbReference>
<evidence type="ECO:0000259" key="1">
    <source>
        <dbReference type="Pfam" id="PF04443"/>
    </source>
</evidence>
<dbReference type="Proteomes" id="UP001234880">
    <property type="component" value="Unassembled WGS sequence"/>
</dbReference>
<comment type="caution">
    <text evidence="2">The sequence shown here is derived from an EMBL/GenBank/DDBJ whole genome shotgun (WGS) entry which is preliminary data.</text>
</comment>
<organism evidence="2 3">
    <name type="scientific">Streptomyces demainii</name>
    <dbReference type="NCBI Taxonomy" id="588122"/>
    <lineage>
        <taxon>Bacteria</taxon>
        <taxon>Bacillati</taxon>
        <taxon>Actinomycetota</taxon>
        <taxon>Actinomycetes</taxon>
        <taxon>Kitasatosporales</taxon>
        <taxon>Streptomycetaceae</taxon>
        <taxon>Streptomyces</taxon>
    </lineage>
</organism>